<evidence type="ECO:0000313" key="2">
    <source>
        <dbReference type="EMBL" id="EDR05795.1"/>
    </source>
</evidence>
<evidence type="ECO:0000313" key="3">
    <source>
        <dbReference type="Proteomes" id="UP000001194"/>
    </source>
</evidence>
<organism evidence="3">
    <name type="scientific">Laccaria bicolor (strain S238N-H82 / ATCC MYA-4686)</name>
    <name type="common">Bicoloured deceiver</name>
    <name type="synonym">Laccaria laccata var. bicolor</name>
    <dbReference type="NCBI Taxonomy" id="486041"/>
    <lineage>
        <taxon>Eukaryota</taxon>
        <taxon>Fungi</taxon>
        <taxon>Dikarya</taxon>
        <taxon>Basidiomycota</taxon>
        <taxon>Agaricomycotina</taxon>
        <taxon>Agaricomycetes</taxon>
        <taxon>Agaricomycetidae</taxon>
        <taxon>Agaricales</taxon>
        <taxon>Agaricineae</taxon>
        <taxon>Hydnangiaceae</taxon>
        <taxon>Laccaria</taxon>
    </lineage>
</organism>
<dbReference type="Proteomes" id="UP000001194">
    <property type="component" value="Unassembled WGS sequence"/>
</dbReference>
<reference evidence="2 3" key="1">
    <citation type="journal article" date="2008" name="Nature">
        <title>The genome of Laccaria bicolor provides insights into mycorrhizal symbiosis.</title>
        <authorList>
            <person name="Martin F."/>
            <person name="Aerts A."/>
            <person name="Ahren D."/>
            <person name="Brun A."/>
            <person name="Danchin E.G.J."/>
            <person name="Duchaussoy F."/>
            <person name="Gibon J."/>
            <person name="Kohler A."/>
            <person name="Lindquist E."/>
            <person name="Pereda V."/>
            <person name="Salamov A."/>
            <person name="Shapiro H.J."/>
            <person name="Wuyts J."/>
            <person name="Blaudez D."/>
            <person name="Buee M."/>
            <person name="Brokstein P."/>
            <person name="Canbaeck B."/>
            <person name="Cohen D."/>
            <person name="Courty P.E."/>
            <person name="Coutinho P.M."/>
            <person name="Delaruelle C."/>
            <person name="Detter J.C."/>
            <person name="Deveau A."/>
            <person name="DiFazio S."/>
            <person name="Duplessis S."/>
            <person name="Fraissinet-Tachet L."/>
            <person name="Lucic E."/>
            <person name="Frey-Klett P."/>
            <person name="Fourrey C."/>
            <person name="Feussner I."/>
            <person name="Gay G."/>
            <person name="Grimwood J."/>
            <person name="Hoegger P.J."/>
            <person name="Jain P."/>
            <person name="Kilaru S."/>
            <person name="Labbe J."/>
            <person name="Lin Y.C."/>
            <person name="Legue V."/>
            <person name="Le Tacon F."/>
            <person name="Marmeisse R."/>
            <person name="Melayah D."/>
            <person name="Montanini B."/>
            <person name="Muratet M."/>
            <person name="Nehls U."/>
            <person name="Niculita-Hirzel H."/>
            <person name="Oudot-Le Secq M.P."/>
            <person name="Peter M."/>
            <person name="Quesneville H."/>
            <person name="Rajashekar B."/>
            <person name="Reich M."/>
            <person name="Rouhier N."/>
            <person name="Schmutz J."/>
            <person name="Yin T."/>
            <person name="Chalot M."/>
            <person name="Henrissat B."/>
            <person name="Kuees U."/>
            <person name="Lucas S."/>
            <person name="Van de Peer Y."/>
            <person name="Podila G.K."/>
            <person name="Polle A."/>
            <person name="Pukkila P.J."/>
            <person name="Richardson P.M."/>
            <person name="Rouze P."/>
            <person name="Sanders I.R."/>
            <person name="Stajich J.E."/>
            <person name="Tunlid A."/>
            <person name="Tuskan G."/>
            <person name="Grigoriev I.V."/>
        </authorList>
    </citation>
    <scope>NUCLEOTIDE SEQUENCE [LARGE SCALE GENOMIC DNA]</scope>
    <source>
        <strain evidence="3">S238N-H82 / ATCC MYA-4686</strain>
    </source>
</reference>
<name>B0DHV4_LACBS</name>
<dbReference type="HOGENOM" id="CLU_1518121_0_0_1"/>
<dbReference type="RefSeq" id="XP_001883471.1">
    <property type="nucleotide sequence ID" value="XM_001883436.1"/>
</dbReference>
<sequence>MAGLDQTSQDLFERHTNPQCQMLPFICYEQGFNKCSDFKFNVNGGPTLLRWAGISAFAVASSQHLLQRKSSFSYTYPCSLTYQDFRFTGLYYVALYVNPWEPSALPHSLVGWSTVFSLNGVVSSFAIWHAYVGMKDFFYVVEWPFMSTMPHSKKHANSSSVENSTKKSHFQRIVVGS</sequence>
<dbReference type="KEGG" id="lbc:LACBIDRAFT_302547"/>
<dbReference type="InParanoid" id="B0DHV4"/>
<feature type="region of interest" description="Disordered" evidence="1">
    <location>
        <begin position="156"/>
        <end position="177"/>
    </location>
</feature>
<accession>B0DHV4</accession>
<gene>
    <name evidence="2" type="ORF">LACBIDRAFT_302547</name>
</gene>
<dbReference type="GeneID" id="6079088"/>
<protein>
    <submittedName>
        <fullName evidence="2">Predicted protein</fullName>
    </submittedName>
</protein>
<evidence type="ECO:0000256" key="1">
    <source>
        <dbReference type="SAM" id="MobiDB-lite"/>
    </source>
</evidence>
<proteinExistence type="predicted"/>
<dbReference type="EMBL" id="DS547111">
    <property type="protein sequence ID" value="EDR05795.1"/>
    <property type="molecule type" value="Genomic_DNA"/>
</dbReference>
<keyword evidence="3" id="KW-1185">Reference proteome</keyword>
<dbReference type="AlphaFoldDB" id="B0DHV4"/>